<dbReference type="Gene3D" id="1.10.275.10">
    <property type="entry name" value="Fumarase/aspartase (N-terminal domain)"/>
    <property type="match status" value="1"/>
</dbReference>
<dbReference type="GO" id="GO:0004056">
    <property type="term" value="F:argininosuccinate lyase activity"/>
    <property type="evidence" value="ECO:0007669"/>
    <property type="project" value="UniProtKB-UniRule"/>
</dbReference>
<dbReference type="EC" id="4.3.2.1" evidence="1 2"/>
<feature type="domain" description="Fumarate lyase N-terminal" evidence="3">
    <location>
        <begin position="55"/>
        <end position="303"/>
    </location>
</feature>
<dbReference type="HAMAP" id="MF_00006">
    <property type="entry name" value="Arg_succ_lyase"/>
    <property type="match status" value="1"/>
</dbReference>
<dbReference type="InterPro" id="IPR000362">
    <property type="entry name" value="Fumarate_lyase_fam"/>
</dbReference>
<dbReference type="PRINTS" id="PR00145">
    <property type="entry name" value="ARGSUCLYASE"/>
</dbReference>
<evidence type="ECO:0000313" key="6">
    <source>
        <dbReference type="Proteomes" id="UP001218895"/>
    </source>
</evidence>
<keyword evidence="1" id="KW-0028">Amino-acid biosynthesis</keyword>
<evidence type="ECO:0000256" key="1">
    <source>
        <dbReference type="HAMAP-Rule" id="MF_00006"/>
    </source>
</evidence>
<dbReference type="Pfam" id="PF14698">
    <property type="entry name" value="ASL_C2"/>
    <property type="match status" value="1"/>
</dbReference>
<gene>
    <name evidence="1 5" type="primary">argH</name>
    <name evidence="5" type="ORF">L1994_02465</name>
</gene>
<comment type="subcellular location">
    <subcellularLocation>
        <location evidence="1">Cytoplasm</location>
    </subcellularLocation>
</comment>
<evidence type="ECO:0000256" key="2">
    <source>
        <dbReference type="NCBIfam" id="TIGR00838"/>
    </source>
</evidence>
<dbReference type="AlphaFoldDB" id="A0AAF0JN68"/>
<proteinExistence type="inferred from homology"/>
<dbReference type="PANTHER" id="PTHR43814:SF1">
    <property type="entry name" value="ARGININOSUCCINATE LYASE"/>
    <property type="match status" value="1"/>
</dbReference>
<dbReference type="SUPFAM" id="SSF48557">
    <property type="entry name" value="L-aspartase-like"/>
    <property type="match status" value="1"/>
</dbReference>
<protein>
    <recommendedName>
        <fullName evidence="1 2">Argininosuccinate lyase</fullName>
        <shortName evidence="1">ASAL</shortName>
        <ecNumber evidence="1 2">4.3.2.1</ecNumber>
    </recommendedName>
    <alternativeName>
        <fullName evidence="1">Arginosuccinase</fullName>
    </alternativeName>
</protein>
<dbReference type="InterPro" id="IPR029419">
    <property type="entry name" value="Arg_succ_lyase_C"/>
</dbReference>
<dbReference type="GO" id="GO:0005829">
    <property type="term" value="C:cytosol"/>
    <property type="evidence" value="ECO:0007669"/>
    <property type="project" value="TreeGrafter"/>
</dbReference>
<dbReference type="InterPro" id="IPR009049">
    <property type="entry name" value="Argininosuccinate_lyase"/>
</dbReference>
<sequence>MSKDPLRGGRLGDGRPSEVWEYLSSKDADKFIGESDILVDIGHLLMLNRQKIIDSDSAKAIMEVLLSLHKEGLCDSVFDPKFEDVHAGIEAYIIDKTGSDKGGRLHMGRSRNDEVATCVRIRLREDILEILYRIAGLRGVLIELAEENKTSFMPGFTHLQYAQPTTLAHYLMNYEQAFGRDFERFGDSLLRVDLCPLGAAAFASTGYPIDREYTAELLGFSGVLENSMDCVSGRDFCLETISACAIIMTNLSRLCEELIIWSSSFAGFVNLDDSYCSTSSIMPQKKNPDCAEIMRGKAGSVAGALSASIAQIKGLPMSYNRDMQDLWPHLWRAVSDTKSSVEIMTGMIKTARFNIEKMADEAGKGFSTATELADVMVRNYGLPFRTAHGIVGRSVRLGKLDLETLEKASLEMADISLKERGMDEKSVSEALDVEFSVRERDKTGGPSPAAVSKSIEKRNYALKEDIEWTFSVRNNIDKSLKNMIKQAEELIN</sequence>
<dbReference type="GeneID" id="79949222"/>
<keyword evidence="6" id="KW-1185">Reference proteome</keyword>
<comment type="pathway">
    <text evidence="1">Amino-acid biosynthesis; L-arginine biosynthesis; L-arginine from L-ornithine and carbamoyl phosphate: step 3/3.</text>
</comment>
<dbReference type="KEGG" id="manq:L1994_02465"/>
<dbReference type="FunFam" id="1.20.200.10:FF:000015">
    <property type="entry name" value="argininosuccinate lyase isoform X2"/>
    <property type="match status" value="1"/>
</dbReference>
<dbReference type="Proteomes" id="UP001218895">
    <property type="component" value="Chromosome"/>
</dbReference>
<dbReference type="PRINTS" id="PR00149">
    <property type="entry name" value="FUMRATELYASE"/>
</dbReference>
<dbReference type="CDD" id="cd01359">
    <property type="entry name" value="Argininosuccinate_lyase"/>
    <property type="match status" value="1"/>
</dbReference>
<dbReference type="Pfam" id="PF00206">
    <property type="entry name" value="Lyase_1"/>
    <property type="match status" value="1"/>
</dbReference>
<keyword evidence="1 5" id="KW-0456">Lyase</keyword>
<comment type="similarity">
    <text evidence="1">Belongs to the lyase 1 family. Argininosuccinate lyase subfamily.</text>
</comment>
<dbReference type="GO" id="GO:0042450">
    <property type="term" value="P:L-arginine biosynthetic process via ornithine"/>
    <property type="evidence" value="ECO:0007669"/>
    <property type="project" value="UniProtKB-UniRule"/>
</dbReference>
<evidence type="ECO:0000313" key="5">
    <source>
        <dbReference type="EMBL" id="WFN37270.1"/>
    </source>
</evidence>
<dbReference type="RefSeq" id="WP_278100109.1">
    <property type="nucleotide sequence ID" value="NZ_CP091092.1"/>
</dbReference>
<dbReference type="NCBIfam" id="TIGR00838">
    <property type="entry name" value="argH"/>
    <property type="match status" value="1"/>
</dbReference>
<dbReference type="InterPro" id="IPR022761">
    <property type="entry name" value="Fumarate_lyase_N"/>
</dbReference>
<evidence type="ECO:0000259" key="4">
    <source>
        <dbReference type="Pfam" id="PF14698"/>
    </source>
</evidence>
<keyword evidence="1" id="KW-0055">Arginine biosynthesis</keyword>
<dbReference type="InterPro" id="IPR008948">
    <property type="entry name" value="L-Aspartase-like"/>
</dbReference>
<dbReference type="Gene3D" id="1.20.200.10">
    <property type="entry name" value="Fumarase/aspartase (Central domain)"/>
    <property type="match status" value="1"/>
</dbReference>
<feature type="domain" description="Argininosuccinate lyase C-terminal" evidence="4">
    <location>
        <begin position="366"/>
        <end position="437"/>
    </location>
</feature>
<accession>A0AAF0JN68</accession>
<comment type="catalytic activity">
    <reaction evidence="1">
        <text>2-(N(omega)-L-arginino)succinate = fumarate + L-arginine</text>
        <dbReference type="Rhea" id="RHEA:24020"/>
        <dbReference type="ChEBI" id="CHEBI:29806"/>
        <dbReference type="ChEBI" id="CHEBI:32682"/>
        <dbReference type="ChEBI" id="CHEBI:57472"/>
        <dbReference type="EC" id="4.3.2.1"/>
    </reaction>
</comment>
<name>A0AAF0JN68_9EURY</name>
<dbReference type="PANTHER" id="PTHR43814">
    <property type="entry name" value="ARGININOSUCCINATE LYASE"/>
    <property type="match status" value="1"/>
</dbReference>
<dbReference type="Gene3D" id="1.10.40.30">
    <property type="entry name" value="Fumarase/aspartase (C-terminal domain)"/>
    <property type="match status" value="1"/>
</dbReference>
<reference evidence="5" key="1">
    <citation type="submission" date="2022-01" db="EMBL/GenBank/DDBJ databases">
        <title>Complete genome of Methanomicrobium antiquum DSM 21220.</title>
        <authorList>
            <person name="Chen S.-C."/>
            <person name="You Y.-T."/>
            <person name="Zhou Y.-Z."/>
            <person name="Lai M.-C."/>
        </authorList>
    </citation>
    <scope>NUCLEOTIDE SEQUENCE</scope>
    <source>
        <strain evidence="5">DSM 21220</strain>
    </source>
</reference>
<dbReference type="InterPro" id="IPR024083">
    <property type="entry name" value="Fumarase/histidase_N"/>
</dbReference>
<keyword evidence="1" id="KW-0963">Cytoplasm</keyword>
<organism evidence="5 6">
    <name type="scientific">Methanomicrobium antiquum</name>
    <dbReference type="NCBI Taxonomy" id="487686"/>
    <lineage>
        <taxon>Archaea</taxon>
        <taxon>Methanobacteriati</taxon>
        <taxon>Methanobacteriota</taxon>
        <taxon>Stenosarchaea group</taxon>
        <taxon>Methanomicrobia</taxon>
        <taxon>Methanomicrobiales</taxon>
        <taxon>Methanomicrobiaceae</taxon>
        <taxon>Methanomicrobium</taxon>
    </lineage>
</organism>
<evidence type="ECO:0000259" key="3">
    <source>
        <dbReference type="Pfam" id="PF00206"/>
    </source>
</evidence>
<dbReference type="EMBL" id="CP091092">
    <property type="protein sequence ID" value="WFN37270.1"/>
    <property type="molecule type" value="Genomic_DNA"/>
</dbReference>